<gene>
    <name evidence="1" type="ORF">GOODEAATRI_034209</name>
</gene>
<sequence length="68" mass="7880">MQRLFPGMIYSQSSTDLVTLGKFRPTLVQDKTSLGQLRYSVYSQARTTAPGERRPEFFNRNHRCLLTI</sequence>
<evidence type="ECO:0000313" key="1">
    <source>
        <dbReference type="EMBL" id="MEQ2186962.1"/>
    </source>
</evidence>
<dbReference type="EMBL" id="JAHRIO010088199">
    <property type="protein sequence ID" value="MEQ2186962.1"/>
    <property type="molecule type" value="Genomic_DNA"/>
</dbReference>
<comment type="caution">
    <text evidence="1">The sequence shown here is derived from an EMBL/GenBank/DDBJ whole genome shotgun (WGS) entry which is preliminary data.</text>
</comment>
<name>A0ABV0PTW4_9TELE</name>
<accession>A0ABV0PTW4</accession>
<evidence type="ECO:0000313" key="2">
    <source>
        <dbReference type="Proteomes" id="UP001476798"/>
    </source>
</evidence>
<dbReference type="Proteomes" id="UP001476798">
    <property type="component" value="Unassembled WGS sequence"/>
</dbReference>
<proteinExistence type="predicted"/>
<keyword evidence="2" id="KW-1185">Reference proteome</keyword>
<reference evidence="1 2" key="1">
    <citation type="submission" date="2021-06" db="EMBL/GenBank/DDBJ databases">
        <authorList>
            <person name="Palmer J.M."/>
        </authorList>
    </citation>
    <scope>NUCLEOTIDE SEQUENCE [LARGE SCALE GENOMIC DNA]</scope>
    <source>
        <strain evidence="1 2">GA_2019</strain>
        <tissue evidence="1">Muscle</tissue>
    </source>
</reference>
<organism evidence="1 2">
    <name type="scientific">Goodea atripinnis</name>
    <dbReference type="NCBI Taxonomy" id="208336"/>
    <lineage>
        <taxon>Eukaryota</taxon>
        <taxon>Metazoa</taxon>
        <taxon>Chordata</taxon>
        <taxon>Craniata</taxon>
        <taxon>Vertebrata</taxon>
        <taxon>Euteleostomi</taxon>
        <taxon>Actinopterygii</taxon>
        <taxon>Neopterygii</taxon>
        <taxon>Teleostei</taxon>
        <taxon>Neoteleostei</taxon>
        <taxon>Acanthomorphata</taxon>
        <taxon>Ovalentaria</taxon>
        <taxon>Atherinomorphae</taxon>
        <taxon>Cyprinodontiformes</taxon>
        <taxon>Goodeidae</taxon>
        <taxon>Goodea</taxon>
    </lineage>
</organism>
<protein>
    <submittedName>
        <fullName evidence="1">Uncharacterized protein</fullName>
    </submittedName>
</protein>